<dbReference type="PANTHER" id="PTHR43736">
    <property type="entry name" value="ADP-RIBOSE PYROPHOSPHATASE"/>
    <property type="match status" value="1"/>
</dbReference>
<evidence type="ECO:0000256" key="1">
    <source>
        <dbReference type="ARBA" id="ARBA00022801"/>
    </source>
</evidence>
<comment type="similarity">
    <text evidence="2">Belongs to the Nudix hydrolase family.</text>
</comment>
<keyword evidence="5" id="KW-1185">Reference proteome</keyword>
<dbReference type="Pfam" id="PF00293">
    <property type="entry name" value="NUDIX"/>
    <property type="match status" value="1"/>
</dbReference>
<dbReference type="RefSeq" id="WP_079667729.1">
    <property type="nucleotide sequence ID" value="NZ_FUYZ01000009.1"/>
</dbReference>
<organism evidence="4 5">
    <name type="scientific">Soonwooa buanensis</name>
    <dbReference type="NCBI Taxonomy" id="619805"/>
    <lineage>
        <taxon>Bacteria</taxon>
        <taxon>Pseudomonadati</taxon>
        <taxon>Bacteroidota</taxon>
        <taxon>Flavobacteriia</taxon>
        <taxon>Flavobacteriales</taxon>
        <taxon>Weeksellaceae</taxon>
        <taxon>Chryseobacterium group</taxon>
        <taxon>Soonwooa</taxon>
    </lineage>
</organism>
<dbReference type="PROSITE" id="PS00893">
    <property type="entry name" value="NUDIX_BOX"/>
    <property type="match status" value="1"/>
</dbReference>
<accession>A0A1T5G2R9</accession>
<dbReference type="InterPro" id="IPR054105">
    <property type="entry name" value="WHD_NrtR"/>
</dbReference>
<dbReference type="SUPFAM" id="SSF46785">
    <property type="entry name" value="Winged helix' DNA-binding domain"/>
    <property type="match status" value="1"/>
</dbReference>
<dbReference type="Proteomes" id="UP000191112">
    <property type="component" value="Unassembled WGS sequence"/>
</dbReference>
<dbReference type="AlphaFoldDB" id="A0A1T5G2R9"/>
<dbReference type="CDD" id="cd18873">
    <property type="entry name" value="NUDIX_NadM_like"/>
    <property type="match status" value="1"/>
</dbReference>
<proteinExistence type="inferred from homology"/>
<dbReference type="PROSITE" id="PS51462">
    <property type="entry name" value="NUDIX"/>
    <property type="match status" value="1"/>
</dbReference>
<dbReference type="Gene3D" id="1.10.10.10">
    <property type="entry name" value="Winged helix-like DNA-binding domain superfamily/Winged helix DNA-binding domain"/>
    <property type="match status" value="1"/>
</dbReference>
<keyword evidence="1 2" id="KW-0378">Hydrolase</keyword>
<dbReference type="InterPro" id="IPR015797">
    <property type="entry name" value="NUDIX_hydrolase-like_dom_sf"/>
</dbReference>
<feature type="domain" description="Nudix hydrolase" evidence="3">
    <location>
        <begin position="3"/>
        <end position="136"/>
    </location>
</feature>
<dbReference type="Pfam" id="PF21906">
    <property type="entry name" value="WHD_NrtR"/>
    <property type="match status" value="1"/>
</dbReference>
<protein>
    <submittedName>
        <fullName evidence="4">8-oxo-dGTP diphosphatase</fullName>
    </submittedName>
</protein>
<evidence type="ECO:0000313" key="5">
    <source>
        <dbReference type="Proteomes" id="UP000191112"/>
    </source>
</evidence>
<dbReference type="InterPro" id="IPR036390">
    <property type="entry name" value="WH_DNA-bd_sf"/>
</dbReference>
<gene>
    <name evidence="4" type="ORF">SAMN05660477_02535</name>
</gene>
<dbReference type="InterPro" id="IPR036388">
    <property type="entry name" value="WH-like_DNA-bd_sf"/>
</dbReference>
<dbReference type="EMBL" id="FUYZ01000009">
    <property type="protein sequence ID" value="SKC02728.1"/>
    <property type="molecule type" value="Genomic_DNA"/>
</dbReference>
<sequence>MQNIKVAVDAVVFGYFENKELHILLIKRNIEPFLDSWALPGGLVKNEETLEEAISRELHEETGVKTTFIEQLYTFGELDRDPRNRVISVAYLGLVNPKSYDLKASTDASDAQWFSINNLPNLAFDHLTIVTKALERLRTKIQYQPIGFNLLKTEFAFSDLESLYQSILGRDVDRRNFRKKIMSYNLLIETKNLRKEGSGRPAKLFQFNQEKYQSLEQQGFYFEV</sequence>
<dbReference type="InterPro" id="IPR020476">
    <property type="entry name" value="Nudix_hydrolase"/>
</dbReference>
<evidence type="ECO:0000256" key="2">
    <source>
        <dbReference type="RuleBase" id="RU003476"/>
    </source>
</evidence>
<dbReference type="InterPro" id="IPR000086">
    <property type="entry name" value="NUDIX_hydrolase_dom"/>
</dbReference>
<dbReference type="PANTHER" id="PTHR43736:SF4">
    <property type="entry name" value="SLR1690 PROTEIN"/>
    <property type="match status" value="1"/>
</dbReference>
<evidence type="ECO:0000313" key="4">
    <source>
        <dbReference type="EMBL" id="SKC02728.1"/>
    </source>
</evidence>
<dbReference type="STRING" id="619805.SAMN05660477_02535"/>
<reference evidence="4 5" key="1">
    <citation type="submission" date="2017-02" db="EMBL/GenBank/DDBJ databases">
        <authorList>
            <person name="Peterson S.W."/>
        </authorList>
    </citation>
    <scope>NUCLEOTIDE SEQUENCE [LARGE SCALE GENOMIC DNA]</scope>
    <source>
        <strain evidence="4 5">DSM 22323</strain>
    </source>
</reference>
<dbReference type="GO" id="GO:0016787">
    <property type="term" value="F:hydrolase activity"/>
    <property type="evidence" value="ECO:0007669"/>
    <property type="project" value="UniProtKB-KW"/>
</dbReference>
<dbReference type="OrthoDB" id="9786141at2"/>
<dbReference type="SUPFAM" id="SSF55811">
    <property type="entry name" value="Nudix"/>
    <property type="match status" value="1"/>
</dbReference>
<dbReference type="Gene3D" id="3.90.79.10">
    <property type="entry name" value="Nucleoside Triphosphate Pyrophosphohydrolase"/>
    <property type="match status" value="1"/>
</dbReference>
<dbReference type="PRINTS" id="PR00502">
    <property type="entry name" value="NUDIXFAMILY"/>
</dbReference>
<name>A0A1T5G2R9_9FLAO</name>
<evidence type="ECO:0000259" key="3">
    <source>
        <dbReference type="PROSITE" id="PS51462"/>
    </source>
</evidence>
<dbReference type="InterPro" id="IPR020084">
    <property type="entry name" value="NUDIX_hydrolase_CS"/>
</dbReference>